<reference evidence="8" key="3">
    <citation type="submission" date="2025-09" db="UniProtKB">
        <authorList>
            <consortium name="Ensembl"/>
        </authorList>
    </citation>
    <scope>IDENTIFICATION</scope>
</reference>
<dbReference type="GO" id="GO:0016579">
    <property type="term" value="P:protein deubiquitination"/>
    <property type="evidence" value="ECO:0007669"/>
    <property type="project" value="InterPro"/>
</dbReference>
<dbReference type="CDD" id="cd02674">
    <property type="entry name" value="Peptidase_C19R"/>
    <property type="match status" value="1"/>
</dbReference>
<name>A0A7N5P9S7_AILME</name>
<dbReference type="InterPro" id="IPR028889">
    <property type="entry name" value="USP"/>
</dbReference>
<dbReference type="PANTHER" id="PTHR21646:SF27">
    <property type="entry name" value="UBIQUITIN CARBOXYL-TERMINAL HYDROLASE 8"/>
    <property type="match status" value="1"/>
</dbReference>
<keyword evidence="9" id="KW-1185">Reference proteome</keyword>
<evidence type="ECO:0000313" key="9">
    <source>
        <dbReference type="Proteomes" id="UP000008912"/>
    </source>
</evidence>
<dbReference type="PROSITE" id="PS00973">
    <property type="entry name" value="USP_2"/>
    <property type="match status" value="1"/>
</dbReference>
<dbReference type="Gene3D" id="3.90.70.10">
    <property type="entry name" value="Cysteine proteinases"/>
    <property type="match status" value="1"/>
</dbReference>
<dbReference type="Pfam" id="PF00581">
    <property type="entry name" value="Rhodanese"/>
    <property type="match status" value="1"/>
</dbReference>
<feature type="domain" description="USP" evidence="7">
    <location>
        <begin position="669"/>
        <end position="1001"/>
    </location>
</feature>
<feature type="compositionally biased region" description="Basic and acidic residues" evidence="5">
    <location>
        <begin position="396"/>
        <end position="495"/>
    </location>
</feature>
<dbReference type="InterPro" id="IPR018200">
    <property type="entry name" value="USP_CS"/>
</dbReference>
<dbReference type="InterPro" id="IPR001763">
    <property type="entry name" value="Rhodanese-like_dom"/>
</dbReference>
<accession>A0A7N5P9S7</accession>
<proteinExistence type="inferred from homology"/>
<feature type="region of interest" description="Disordered" evidence="5">
    <location>
        <begin position="396"/>
        <end position="541"/>
    </location>
</feature>
<comment type="similarity">
    <text evidence="2">Belongs to the peptidase C19 family.</text>
</comment>
<evidence type="ECO:0000256" key="3">
    <source>
        <dbReference type="ARBA" id="ARBA00012759"/>
    </source>
</evidence>
<dbReference type="InterPro" id="IPR050185">
    <property type="entry name" value="Ub_carboxyl-term_hydrolase"/>
</dbReference>
<dbReference type="InterPro" id="IPR038765">
    <property type="entry name" value="Papain-like_cys_pep_sf"/>
</dbReference>
<dbReference type="InterPro" id="IPR048498">
    <property type="entry name" value="WW_USP8"/>
</dbReference>
<feature type="compositionally biased region" description="Basic and acidic residues" evidence="5">
    <location>
        <begin position="19"/>
        <end position="69"/>
    </location>
</feature>
<dbReference type="Proteomes" id="UP000008912">
    <property type="component" value="Unassembled WGS sequence"/>
</dbReference>
<dbReference type="InterPro" id="IPR001394">
    <property type="entry name" value="Peptidase_C19_UCH"/>
</dbReference>
<dbReference type="InterPro" id="IPR036873">
    <property type="entry name" value="Rhodanese-like_dom_sf"/>
</dbReference>
<gene>
    <name evidence="8" type="primary">USP8</name>
</gene>
<dbReference type="FunFam" id="3.40.250.10:FF:000017">
    <property type="entry name" value="ubiquitin carboxyl-terminal hydrolase 8"/>
    <property type="match status" value="1"/>
</dbReference>
<feature type="compositionally biased region" description="Polar residues" evidence="5">
    <location>
        <begin position="608"/>
        <end position="618"/>
    </location>
</feature>
<protein>
    <recommendedName>
        <fullName evidence="3">ubiquitinyl hydrolase 1</fullName>
        <ecNumber evidence="3">3.4.19.12</ecNumber>
    </recommendedName>
</protein>
<dbReference type="PANTHER" id="PTHR21646">
    <property type="entry name" value="UBIQUITIN CARBOXYL-TERMINAL HYDROLASE"/>
    <property type="match status" value="1"/>
</dbReference>
<dbReference type="PROSITE" id="PS00972">
    <property type="entry name" value="USP_1"/>
    <property type="match status" value="1"/>
</dbReference>
<feature type="region of interest" description="Disordered" evidence="5">
    <location>
        <begin position="1"/>
        <end position="103"/>
    </location>
</feature>
<feature type="region of interest" description="Disordered" evidence="5">
    <location>
        <begin position="571"/>
        <end position="638"/>
    </location>
</feature>
<evidence type="ECO:0000259" key="7">
    <source>
        <dbReference type="PROSITE" id="PS50235"/>
    </source>
</evidence>
<feature type="compositionally biased region" description="Basic and acidic residues" evidence="5">
    <location>
        <begin position="81"/>
        <end position="102"/>
    </location>
</feature>
<dbReference type="PROSITE" id="PS50206">
    <property type="entry name" value="RHODANESE_3"/>
    <property type="match status" value="1"/>
</dbReference>
<dbReference type="SUPFAM" id="SSF54001">
    <property type="entry name" value="Cysteine proteinases"/>
    <property type="match status" value="1"/>
</dbReference>
<feature type="region of interest" description="Disordered" evidence="5">
    <location>
        <begin position="327"/>
        <end position="382"/>
    </location>
</feature>
<feature type="compositionally biased region" description="Basic and acidic residues" evidence="5">
    <location>
        <begin position="331"/>
        <end position="354"/>
    </location>
</feature>
<feature type="compositionally biased region" description="Basic and acidic residues" evidence="5">
    <location>
        <begin position="523"/>
        <end position="537"/>
    </location>
</feature>
<evidence type="ECO:0000256" key="1">
    <source>
        <dbReference type="ARBA" id="ARBA00000707"/>
    </source>
</evidence>
<dbReference type="Pfam" id="PF00443">
    <property type="entry name" value="UCH"/>
    <property type="match status" value="1"/>
</dbReference>
<evidence type="ECO:0000256" key="4">
    <source>
        <dbReference type="ARBA" id="ARBA00022801"/>
    </source>
</evidence>
<dbReference type="SMART" id="SM00450">
    <property type="entry name" value="RHOD"/>
    <property type="match status" value="1"/>
</dbReference>
<comment type="catalytic activity">
    <reaction evidence="1">
        <text>Thiol-dependent hydrolysis of ester, thioester, amide, peptide and isopeptide bonds formed by the C-terminal Gly of ubiquitin (a 76-residue protein attached to proteins as an intracellular targeting signal).</text>
        <dbReference type="EC" id="3.4.19.12"/>
    </reaction>
</comment>
<reference evidence="8 9" key="1">
    <citation type="journal article" date="2010" name="Nature">
        <title>The sequence and de novo assembly of the giant panda genome.</title>
        <authorList>
            <person name="Li R."/>
            <person name="Fan W."/>
            <person name="Tian G."/>
            <person name="Zhu H."/>
            <person name="He L."/>
            <person name="Cai J."/>
            <person name="Huang Q."/>
            <person name="Cai Q."/>
            <person name="Li B."/>
            <person name="Bai Y."/>
            <person name="Zhang Z."/>
            <person name="Zhang Y."/>
            <person name="Wang W."/>
            <person name="Li J."/>
            <person name="Wei F."/>
            <person name="Li H."/>
            <person name="Jian M."/>
            <person name="Li J."/>
            <person name="Zhang Z."/>
            <person name="Nielsen R."/>
            <person name="Li D."/>
            <person name="Gu W."/>
            <person name="Yang Z."/>
            <person name="Xuan Z."/>
            <person name="Ryder O.A."/>
            <person name="Leung F.C."/>
            <person name="Zhou Y."/>
            <person name="Cao J."/>
            <person name="Sun X."/>
            <person name="Fu Y."/>
            <person name="Fang X."/>
            <person name="Guo X."/>
            <person name="Wang B."/>
            <person name="Hou R."/>
            <person name="Shen F."/>
            <person name="Mu B."/>
            <person name="Ni P."/>
            <person name="Lin R."/>
            <person name="Qian W."/>
            <person name="Wang G."/>
            <person name="Yu C."/>
            <person name="Nie W."/>
            <person name="Wang J."/>
            <person name="Wu Z."/>
            <person name="Liang H."/>
            <person name="Min J."/>
            <person name="Wu Q."/>
            <person name="Cheng S."/>
            <person name="Ruan J."/>
            <person name="Wang M."/>
            <person name="Shi Z."/>
            <person name="Wen M."/>
            <person name="Liu B."/>
            <person name="Ren X."/>
            <person name="Zheng H."/>
            <person name="Dong D."/>
            <person name="Cook K."/>
            <person name="Shan G."/>
            <person name="Zhang H."/>
            <person name="Kosiol C."/>
            <person name="Xie X."/>
            <person name="Lu Z."/>
            <person name="Zheng H."/>
            <person name="Li Y."/>
            <person name="Steiner C.C."/>
            <person name="Lam T.T."/>
            <person name="Lin S."/>
            <person name="Zhang Q."/>
            <person name="Li G."/>
            <person name="Tian J."/>
            <person name="Gong T."/>
            <person name="Liu H."/>
            <person name="Zhang D."/>
            <person name="Fang L."/>
            <person name="Ye C."/>
            <person name="Zhang J."/>
            <person name="Hu W."/>
            <person name="Xu A."/>
            <person name="Ren Y."/>
            <person name="Zhang G."/>
            <person name="Bruford M.W."/>
            <person name="Li Q."/>
            <person name="Ma L."/>
            <person name="Guo Y."/>
            <person name="An N."/>
            <person name="Hu Y."/>
            <person name="Zheng Y."/>
            <person name="Shi Y."/>
            <person name="Li Z."/>
            <person name="Liu Q."/>
            <person name="Chen Y."/>
            <person name="Zhao J."/>
            <person name="Qu N."/>
            <person name="Zhao S."/>
            <person name="Tian F."/>
            <person name="Wang X."/>
            <person name="Wang H."/>
            <person name="Xu L."/>
            <person name="Liu X."/>
            <person name="Vinar T."/>
            <person name="Wang Y."/>
            <person name="Lam T.W."/>
            <person name="Yiu S.M."/>
            <person name="Liu S."/>
            <person name="Zhang H."/>
            <person name="Li D."/>
            <person name="Huang Y."/>
            <person name="Wang X."/>
            <person name="Yang G."/>
            <person name="Jiang Z."/>
            <person name="Wang J."/>
            <person name="Qin N."/>
            <person name="Li L."/>
            <person name="Li J."/>
            <person name="Bolund L."/>
            <person name="Kristiansen K."/>
            <person name="Wong G.K."/>
            <person name="Olson M."/>
            <person name="Zhang X."/>
            <person name="Li S."/>
            <person name="Yang H."/>
            <person name="Wang J."/>
            <person name="Wang J."/>
        </authorList>
    </citation>
    <scope>NUCLEOTIDE SEQUENCE [LARGE SCALE GENOMIC DNA]</scope>
</reference>
<evidence type="ECO:0000313" key="8">
    <source>
        <dbReference type="Ensembl" id="ENSAMEP00000040338.1"/>
    </source>
</evidence>
<feature type="domain" description="Rhodanese" evidence="6">
    <location>
        <begin position="118"/>
        <end position="236"/>
    </location>
</feature>
<organism evidence="8 9">
    <name type="scientific">Ailuropoda melanoleuca</name>
    <name type="common">Giant panda</name>
    <dbReference type="NCBI Taxonomy" id="9646"/>
    <lineage>
        <taxon>Eukaryota</taxon>
        <taxon>Metazoa</taxon>
        <taxon>Chordata</taxon>
        <taxon>Craniata</taxon>
        <taxon>Vertebrata</taxon>
        <taxon>Euteleostomi</taxon>
        <taxon>Mammalia</taxon>
        <taxon>Eutheria</taxon>
        <taxon>Laurasiatheria</taxon>
        <taxon>Carnivora</taxon>
        <taxon>Caniformia</taxon>
        <taxon>Ursidae</taxon>
        <taxon>Ailuropoda</taxon>
    </lineage>
</organism>
<dbReference type="PROSITE" id="PS50235">
    <property type="entry name" value="USP_3"/>
    <property type="match status" value="1"/>
</dbReference>
<keyword evidence="4" id="KW-0378">Hydrolase</keyword>
<evidence type="ECO:0000259" key="6">
    <source>
        <dbReference type="PROSITE" id="PS50206"/>
    </source>
</evidence>
<dbReference type="Gene3D" id="3.40.250.10">
    <property type="entry name" value="Rhodanese-like domain"/>
    <property type="match status" value="1"/>
</dbReference>
<dbReference type="Pfam" id="PF20625">
    <property type="entry name" value="WW_USP8"/>
    <property type="match status" value="1"/>
</dbReference>
<evidence type="ECO:0000256" key="2">
    <source>
        <dbReference type="ARBA" id="ARBA00009085"/>
    </source>
</evidence>
<evidence type="ECO:0000256" key="5">
    <source>
        <dbReference type="SAM" id="MobiDB-lite"/>
    </source>
</evidence>
<dbReference type="EC" id="3.4.19.12" evidence="3"/>
<dbReference type="GeneTree" id="ENSGT00940000157542"/>
<dbReference type="AlphaFoldDB" id="A0A7N5P9S7"/>
<reference evidence="8" key="2">
    <citation type="submission" date="2025-08" db="UniProtKB">
        <authorList>
            <consortium name="Ensembl"/>
        </authorList>
    </citation>
    <scope>IDENTIFICATION</scope>
</reference>
<dbReference type="GO" id="GO:0004843">
    <property type="term" value="F:cysteine-type deubiquitinase activity"/>
    <property type="evidence" value="ECO:0007669"/>
    <property type="project" value="UniProtKB-EC"/>
</dbReference>
<sequence>MPAVASVPKELYLSSSLKDLNKKTEVKPEKISTRKYEEAEVRKKLEEKDRQEEEQLQKQKRQEAGREDSGTSPKSSLENVMDSRDKTQKINGEKSEKNETTEKGTITAKELYTMMMDENISLIIMDARRMQDYQDSHISNSLSVPEEAISPGVTASWIEAKLPDDSKETWKKRGNVEYVVLLDWFSSTKDLQLGTTLRSLKDALFKWESKTVLRNEPLVLEGGYENWLLCYPQYTTNAKVTPPPRGKNEEVSISLDFTYPSLEESVPSKPTAQMPPPSVEVNESIELINDQDERMVPQNISAPVEPIAASNSDVLPIIQPVPITKNVPQIDRTKKPVKLPDDHRIKSENKDHEQQSLQDGKVVPDRSTKPVFPPPTAMLTDEEKARIHAETALLMEKNRQEKELRERQQEEQKEKLRREEQEQKARKKQEAEENEITEKQQKAKEEMEKRESEQAKKEDKETSAKRGREITGVKRQSKSEHETTDAKKSAEDRGKRCPTPELQKKAVGDVPQASVAGDSNSGKAREPLTRARSEEMGRIVPGLPSGWAKFLDPITGTFRYYHSPTNTVHMYPPEMAPSSAPPSTPPTHKAKPQIPAERDREPSKLKRSYSSPDITQAIQEEEKRKPTVTPTVNRENKPTCYPKAEITRLSASQIRNLNPVFGGSGPALTGLRNLGNTCYMNSILQCLCNAPHLADYFNRNCYQDDINRSNLLGHKGEVAEEFGIIMKALWTGQYRYISPKDFKITIGKINDQFAGYSQQDSQELLLFLMDGLHEDLNKADNRKRHKEENNDHLDDFKAAEHAWQKHKQLNESIIVALFQGQFKSTVQCLTCHKKSRTFEAFMYLSLPLASTSKCTLQDCLRLFSKEEKLTDNNRFYCSHCRTRRDSLKKIEIWKLPPVLLVHLKRFSYDGRWKQKLQTSVDFPLENLDLSQYVIGPKNNLKKYNLFSVSNHYGGLDGGHYTAYCKNAARQRWFKFDDHEVSDISVSSVKSSAAYILFYTSLGPRATDVAT</sequence>
<dbReference type="Ensembl" id="ENSAMET00000046603.1">
    <property type="protein sequence ID" value="ENSAMEP00000040338.1"/>
    <property type="gene ID" value="ENSAMEG00000008969.2"/>
</dbReference>
<dbReference type="FunFam" id="3.90.70.10:FF:000025">
    <property type="entry name" value="Putative ubiquitin carboxyl-terminal hydrolase 8"/>
    <property type="match status" value="1"/>
</dbReference>
<dbReference type="SUPFAM" id="SSF52821">
    <property type="entry name" value="Rhodanese/Cell cycle control phosphatase"/>
    <property type="match status" value="1"/>
</dbReference>